<evidence type="ECO:0000313" key="2">
    <source>
        <dbReference type="EMBL" id="VVE47149.1"/>
    </source>
</evidence>
<dbReference type="Pfam" id="PF13730">
    <property type="entry name" value="HTH_36"/>
    <property type="match status" value="1"/>
</dbReference>
<gene>
    <name evidence="2" type="ORF">PCO31111_04500</name>
</gene>
<dbReference type="EMBL" id="CABPSE010000020">
    <property type="protein sequence ID" value="VVE47149.1"/>
    <property type="molecule type" value="Genomic_DNA"/>
</dbReference>
<evidence type="ECO:0000256" key="1">
    <source>
        <dbReference type="SAM" id="MobiDB-lite"/>
    </source>
</evidence>
<keyword evidence="3" id="KW-1185">Reference proteome</keyword>
<dbReference type="AlphaFoldDB" id="A0A5E4YEH3"/>
<dbReference type="RefSeq" id="WP_150586811.1">
    <property type="nucleotide sequence ID" value="NZ_CABPSE010000020.1"/>
</dbReference>
<feature type="region of interest" description="Disordered" evidence="1">
    <location>
        <begin position="92"/>
        <end position="166"/>
    </location>
</feature>
<evidence type="ECO:0000313" key="3">
    <source>
        <dbReference type="Proteomes" id="UP000383971"/>
    </source>
</evidence>
<feature type="compositionally biased region" description="Polar residues" evidence="1">
    <location>
        <begin position="149"/>
        <end position="161"/>
    </location>
</feature>
<name>A0A5E4YEH3_9BURK</name>
<dbReference type="Proteomes" id="UP000383971">
    <property type="component" value="Unassembled WGS sequence"/>
</dbReference>
<proteinExistence type="predicted"/>
<organism evidence="2 3">
    <name type="scientific">Pandoraea communis</name>
    <dbReference type="NCBI Taxonomy" id="2508297"/>
    <lineage>
        <taxon>Bacteria</taxon>
        <taxon>Pseudomonadati</taxon>
        <taxon>Pseudomonadota</taxon>
        <taxon>Betaproteobacteria</taxon>
        <taxon>Burkholderiales</taxon>
        <taxon>Burkholderiaceae</taxon>
        <taxon>Pandoraea</taxon>
    </lineage>
</organism>
<accession>A0A5E4YEH3</accession>
<feature type="compositionally biased region" description="Polar residues" evidence="1">
    <location>
        <begin position="105"/>
        <end position="140"/>
    </location>
</feature>
<protein>
    <submittedName>
        <fullName evidence="2">Helix-turn-helix domain-containing protein</fullName>
    </submittedName>
</protein>
<sequence length="268" mass="29681">MSLDAITWARHQKVGKGPTKSVLMALADFASEEFVSFPSIDTLIAWTEQDRKTVLANIDRLKEAGWITDTGERTGRTKQIVVYQINPERGVEVKVGPRNQRVPKTEQSQNRSGSENGTVPDSTGNSPNSAPKQSQFSSERGPNLGHVTVGNSNEQEGNSSARGARLPKDWLLPKTWGDWALKEQPTWTADHVRRIAEKFRDYWVAIPGTKARKSDWEATWRNWVRGEKPLNGVGSAAGGAPNKQEQLEQRNREIAAAQAARIMAGEQA</sequence>
<reference evidence="2 3" key="1">
    <citation type="submission" date="2019-08" db="EMBL/GenBank/DDBJ databases">
        <authorList>
            <person name="Peeters C."/>
        </authorList>
    </citation>
    <scope>NUCLEOTIDE SEQUENCE [LARGE SCALE GENOMIC DNA]</scope>
    <source>
        <strain evidence="2 3">LMG 31111</strain>
    </source>
</reference>